<reference evidence="1" key="1">
    <citation type="submission" date="2023-04" db="EMBL/GenBank/DDBJ databases">
        <title>Ambrosiozyma monospora NBRC 10751.</title>
        <authorList>
            <person name="Ichikawa N."/>
            <person name="Sato H."/>
            <person name="Tonouchi N."/>
        </authorList>
    </citation>
    <scope>NUCLEOTIDE SEQUENCE</scope>
    <source>
        <strain evidence="1">NBRC 10751</strain>
    </source>
</reference>
<dbReference type="EMBL" id="BSXS01004037">
    <property type="protein sequence ID" value="GME82380.1"/>
    <property type="molecule type" value="Genomic_DNA"/>
</dbReference>
<accession>A0ACB5T605</accession>
<keyword evidence="2" id="KW-1185">Reference proteome</keyword>
<comment type="caution">
    <text evidence="1">The sequence shown here is derived from an EMBL/GenBank/DDBJ whole genome shotgun (WGS) entry which is preliminary data.</text>
</comment>
<dbReference type="Proteomes" id="UP001165064">
    <property type="component" value="Unassembled WGS sequence"/>
</dbReference>
<sequence length="185" mass="20436">MTEIATTTTTPRKPKVLYIPVDKPIHDDKSWKTLNERFEVIYYDSPSIEDWIKEASKPDGKYAGIEAIARPHDLRAPPYGSQLLFSGEAARAIPSTVKVIVSAGHGYDVVDVDYLTKREIYFCNSPDSCSIATADTGTFLVLQSFRYLTFAEDKLRSGEFFGASELNHLGENPNGKTLGVIGLGN</sequence>
<organism evidence="1 2">
    <name type="scientific">Ambrosiozyma monospora</name>
    <name type="common">Yeast</name>
    <name type="synonym">Endomycopsis monosporus</name>
    <dbReference type="NCBI Taxonomy" id="43982"/>
    <lineage>
        <taxon>Eukaryota</taxon>
        <taxon>Fungi</taxon>
        <taxon>Dikarya</taxon>
        <taxon>Ascomycota</taxon>
        <taxon>Saccharomycotina</taxon>
        <taxon>Pichiomycetes</taxon>
        <taxon>Pichiales</taxon>
        <taxon>Pichiaceae</taxon>
        <taxon>Ambrosiozyma</taxon>
    </lineage>
</organism>
<protein>
    <submittedName>
        <fullName evidence="1">Unnamed protein product</fullName>
    </submittedName>
</protein>
<evidence type="ECO:0000313" key="1">
    <source>
        <dbReference type="EMBL" id="GME82380.1"/>
    </source>
</evidence>
<proteinExistence type="predicted"/>
<gene>
    <name evidence="1" type="ORF">Amon02_000548100</name>
</gene>
<name>A0ACB5T605_AMBMO</name>
<evidence type="ECO:0000313" key="2">
    <source>
        <dbReference type="Proteomes" id="UP001165064"/>
    </source>
</evidence>